<reference evidence="8" key="2">
    <citation type="submission" date="2021-04" db="EMBL/GenBank/DDBJ databases">
        <authorList>
            <person name="Podell S."/>
        </authorList>
    </citation>
    <scope>NUCLEOTIDE SEQUENCE</scope>
    <source>
        <strain evidence="8">Hildebrandi</strain>
    </source>
</reference>
<evidence type="ECO:0000256" key="3">
    <source>
        <dbReference type="PROSITE-ProRule" id="PRU00842"/>
    </source>
</evidence>
<dbReference type="PANTHER" id="PTHR11547">
    <property type="entry name" value="ARGININE OR CREATINE KINASE"/>
    <property type="match status" value="1"/>
</dbReference>
<feature type="binding site" evidence="4">
    <location>
        <begin position="428"/>
        <end position="432"/>
    </location>
    <ligand>
        <name>ATP</name>
        <dbReference type="ChEBI" id="CHEBI:30616"/>
    </ligand>
</feature>
<evidence type="ECO:0000313" key="8">
    <source>
        <dbReference type="EMBL" id="KAG7366092.1"/>
    </source>
</evidence>
<dbReference type="FunFam" id="1.10.135.10:FF:000003">
    <property type="entry name" value="Three-domain arginine kinase"/>
    <property type="match status" value="1"/>
</dbReference>
<name>A0A9K3LQ64_9STRA</name>
<dbReference type="Pfam" id="PF00217">
    <property type="entry name" value="ATP-gua_Ptrans"/>
    <property type="match status" value="1"/>
</dbReference>
<feature type="binding site" evidence="4">
    <location>
        <begin position="249"/>
        <end position="253"/>
    </location>
    <ligand>
        <name>ATP</name>
        <dbReference type="ChEBI" id="CHEBI:30616"/>
    </ligand>
</feature>
<dbReference type="GO" id="GO:0046314">
    <property type="term" value="P:phosphocreatine biosynthetic process"/>
    <property type="evidence" value="ECO:0007669"/>
    <property type="project" value="InterPro"/>
</dbReference>
<evidence type="ECO:0000256" key="5">
    <source>
        <dbReference type="SAM" id="MobiDB-lite"/>
    </source>
</evidence>
<dbReference type="EMBL" id="JAGRRH010000007">
    <property type="protein sequence ID" value="KAG7366092.1"/>
    <property type="molecule type" value="Genomic_DNA"/>
</dbReference>
<protein>
    <submittedName>
        <fullName evidence="8">Arginine kinase</fullName>
    </submittedName>
</protein>
<comment type="similarity">
    <text evidence="3">Belongs to the ATP:guanido phosphotransferase family.</text>
</comment>
<dbReference type="Proteomes" id="UP000693970">
    <property type="component" value="Unassembled WGS sequence"/>
</dbReference>
<dbReference type="Pfam" id="PF02807">
    <property type="entry name" value="ATP-gua_PtransN"/>
    <property type="match status" value="1"/>
</dbReference>
<evidence type="ECO:0000256" key="1">
    <source>
        <dbReference type="ARBA" id="ARBA00022741"/>
    </source>
</evidence>
<dbReference type="PANTHER" id="PTHR11547:SF38">
    <property type="entry name" value="ARGININE KINASE 1-RELATED"/>
    <property type="match status" value="1"/>
</dbReference>
<dbReference type="GO" id="GO:0005524">
    <property type="term" value="F:ATP binding"/>
    <property type="evidence" value="ECO:0007669"/>
    <property type="project" value="UniProtKB-UniRule"/>
</dbReference>
<keyword evidence="1 4" id="KW-0547">Nucleotide-binding</keyword>
<evidence type="ECO:0000256" key="2">
    <source>
        <dbReference type="ARBA" id="ARBA00022840"/>
    </source>
</evidence>
<evidence type="ECO:0000256" key="4">
    <source>
        <dbReference type="PROSITE-ProRule" id="PRU00843"/>
    </source>
</evidence>
<sequence length="516" mass="58250">MTASSAAKKAFLSKAVSATATAAVGGSFAILCHNWYKDDHVCTSTLETSSTEGPCTASSYWMNVSRATQNILLPMSLLQSQRTACEEFFSTPKNKSSQPVDPSFPDLSRFGSHSYLKRYLTPEVYAKLKDKTTSNGVTLEDLIRSGTCLPWGANPPRGTAVYAGDDESYDVFADILVPVLEDYHHFRLVQNKKRNNNKGTPGTVVPTPTNQPEPPRRRSEGMLRRQFTNLNPNYVLQQKLDPSGDYILQTRMRVARSIKGFPFSPVITRAQRRELEQLFLDCVQEDWNNPSDAEDDIFNDSGLRGGTYIRVMDMTNEQHEDLIARHILFHDPDEYNISANIGRDWPDARGIFLNNVEKPDLVMWINKEDHLRIFSMSNGGDLLAVFTRLSRALAKLEESLKKRGYSFCVHPRYGFVNTSPENLGTALRASVFVKLYRLGQQPGFDELLDRLRLEASSRFKNAKSSRYSGIFDIANAERLGQSEVQLINTMINGVGRLIDLEKRLERGEKVNLDEIR</sequence>
<accession>A0A9K3LQ64</accession>
<evidence type="ECO:0000259" key="7">
    <source>
        <dbReference type="PROSITE" id="PS51510"/>
    </source>
</evidence>
<feature type="region of interest" description="Disordered" evidence="5">
    <location>
        <begin position="192"/>
        <end position="219"/>
    </location>
</feature>
<keyword evidence="9" id="KW-1185">Reference proteome</keyword>
<feature type="compositionally biased region" description="Low complexity" evidence="5">
    <location>
        <begin position="199"/>
        <end position="208"/>
    </location>
</feature>
<dbReference type="InterPro" id="IPR000749">
    <property type="entry name" value="ATP-guanido_PTrfase"/>
</dbReference>
<dbReference type="InterPro" id="IPR022414">
    <property type="entry name" value="ATP-guanido_PTrfase_cat"/>
</dbReference>
<feature type="domain" description="Phosphagen kinase N-terminal" evidence="6">
    <location>
        <begin position="96"/>
        <end position="185"/>
    </location>
</feature>
<dbReference type="PROSITE" id="PS51509">
    <property type="entry name" value="PHOSPHAGEN_KINASE_N"/>
    <property type="match status" value="1"/>
</dbReference>
<dbReference type="OrthoDB" id="430219at2759"/>
<dbReference type="AlphaFoldDB" id="A0A9K3LQ64"/>
<comment type="caution">
    <text evidence="8">The sequence shown here is derived from an EMBL/GenBank/DDBJ whole genome shotgun (WGS) entry which is preliminary data.</text>
</comment>
<evidence type="ECO:0000259" key="6">
    <source>
        <dbReference type="PROSITE" id="PS51509"/>
    </source>
</evidence>
<feature type="binding site" evidence="4">
    <location>
        <position position="372"/>
    </location>
    <ligand>
        <name>ATP</name>
        <dbReference type="ChEBI" id="CHEBI:30616"/>
    </ligand>
</feature>
<organism evidence="8 9">
    <name type="scientific">Nitzschia inconspicua</name>
    <dbReference type="NCBI Taxonomy" id="303405"/>
    <lineage>
        <taxon>Eukaryota</taxon>
        <taxon>Sar</taxon>
        <taxon>Stramenopiles</taxon>
        <taxon>Ochrophyta</taxon>
        <taxon>Bacillariophyta</taxon>
        <taxon>Bacillariophyceae</taxon>
        <taxon>Bacillariophycidae</taxon>
        <taxon>Bacillariales</taxon>
        <taxon>Bacillariaceae</taxon>
        <taxon>Nitzschia</taxon>
    </lineage>
</organism>
<dbReference type="GO" id="GO:0004111">
    <property type="term" value="F:creatine kinase activity"/>
    <property type="evidence" value="ECO:0007669"/>
    <property type="project" value="InterPro"/>
</dbReference>
<dbReference type="GO" id="GO:0005615">
    <property type="term" value="C:extracellular space"/>
    <property type="evidence" value="ECO:0007669"/>
    <property type="project" value="TreeGrafter"/>
</dbReference>
<gene>
    <name evidence="8" type="ORF">IV203_028762</name>
</gene>
<dbReference type="PROSITE" id="PS51510">
    <property type="entry name" value="PHOSPHAGEN_KINASE_C"/>
    <property type="match status" value="1"/>
</dbReference>
<keyword evidence="4 8" id="KW-0418">Kinase</keyword>
<keyword evidence="4" id="KW-0808">Transferase</keyword>
<proteinExistence type="inferred from homology"/>
<reference evidence="8" key="1">
    <citation type="journal article" date="2021" name="Sci. Rep.">
        <title>Diploid genomic architecture of Nitzschia inconspicua, an elite biomass production diatom.</title>
        <authorList>
            <person name="Oliver A."/>
            <person name="Podell S."/>
            <person name="Pinowska A."/>
            <person name="Traller J.C."/>
            <person name="Smith S.R."/>
            <person name="McClure R."/>
            <person name="Beliaev A."/>
            <person name="Bohutskyi P."/>
            <person name="Hill E.A."/>
            <person name="Rabines A."/>
            <person name="Zheng H."/>
            <person name="Allen L.Z."/>
            <person name="Kuo A."/>
            <person name="Grigoriev I.V."/>
            <person name="Allen A.E."/>
            <person name="Hazlebeck D."/>
            <person name="Allen E.E."/>
        </authorList>
    </citation>
    <scope>NUCLEOTIDE SEQUENCE</scope>
    <source>
        <strain evidence="8">Hildebrandi</strain>
    </source>
</reference>
<feature type="binding site" evidence="4">
    <location>
        <position position="326"/>
    </location>
    <ligand>
        <name>ATP</name>
        <dbReference type="ChEBI" id="CHEBI:30616"/>
    </ligand>
</feature>
<feature type="binding site" evidence="4">
    <location>
        <begin position="456"/>
        <end position="461"/>
    </location>
    <ligand>
        <name>ATP</name>
        <dbReference type="ChEBI" id="CHEBI:30616"/>
    </ligand>
</feature>
<feature type="domain" description="Phosphagen kinase C-terminal" evidence="7">
    <location>
        <begin position="246"/>
        <end position="504"/>
    </location>
</feature>
<keyword evidence="2 4" id="KW-0067">ATP-binding</keyword>
<dbReference type="InterPro" id="IPR022413">
    <property type="entry name" value="ATP-guanido_PTrfase_N"/>
</dbReference>
<evidence type="ECO:0000313" key="9">
    <source>
        <dbReference type="Proteomes" id="UP000693970"/>
    </source>
</evidence>